<feature type="active site" description="Proton donor/acceptor" evidence="2">
    <location>
        <position position="337"/>
    </location>
</feature>
<dbReference type="RefSeq" id="WP_188642492.1">
    <property type="nucleotide sequence ID" value="NZ_BMID01000001.1"/>
</dbReference>
<protein>
    <recommendedName>
        <fullName evidence="3">Peptidase M14 domain-containing protein</fullName>
    </recommendedName>
</protein>
<evidence type="ECO:0000313" key="5">
    <source>
        <dbReference type="Proteomes" id="UP000603317"/>
    </source>
</evidence>
<evidence type="ECO:0000259" key="3">
    <source>
        <dbReference type="PROSITE" id="PS52035"/>
    </source>
</evidence>
<evidence type="ECO:0000256" key="2">
    <source>
        <dbReference type="PROSITE-ProRule" id="PRU01379"/>
    </source>
</evidence>
<name>A0ABQ1FEJ0_9SPHN</name>
<reference evidence="5" key="1">
    <citation type="journal article" date="2019" name="Int. J. Syst. Evol. Microbiol.">
        <title>The Global Catalogue of Microorganisms (GCM) 10K type strain sequencing project: providing services to taxonomists for standard genome sequencing and annotation.</title>
        <authorList>
            <consortium name="The Broad Institute Genomics Platform"/>
            <consortium name="The Broad Institute Genome Sequencing Center for Infectious Disease"/>
            <person name="Wu L."/>
            <person name="Ma J."/>
        </authorList>
    </citation>
    <scope>NUCLEOTIDE SEQUENCE [LARGE SCALE GENOMIC DNA]</scope>
    <source>
        <strain evidence="5">CGMCC 1.15297</strain>
    </source>
</reference>
<dbReference type="PANTHER" id="PTHR12756">
    <property type="entry name" value="CYTOSOLIC CARBOXYPEPTIDASE"/>
    <property type="match status" value="1"/>
</dbReference>
<organism evidence="4 5">
    <name type="scientific">Blastomonas marina</name>
    <dbReference type="NCBI Taxonomy" id="1867408"/>
    <lineage>
        <taxon>Bacteria</taxon>
        <taxon>Pseudomonadati</taxon>
        <taxon>Pseudomonadota</taxon>
        <taxon>Alphaproteobacteria</taxon>
        <taxon>Sphingomonadales</taxon>
        <taxon>Sphingomonadaceae</taxon>
        <taxon>Blastomonas</taxon>
    </lineage>
</organism>
<keyword evidence="5" id="KW-1185">Reference proteome</keyword>
<evidence type="ECO:0000256" key="1">
    <source>
        <dbReference type="ARBA" id="ARBA00001947"/>
    </source>
</evidence>
<dbReference type="InterPro" id="IPR050821">
    <property type="entry name" value="Cytosolic_carboxypeptidase"/>
</dbReference>
<dbReference type="Pfam" id="PF00246">
    <property type="entry name" value="Peptidase_M14"/>
    <property type="match status" value="1"/>
</dbReference>
<proteinExistence type="inferred from homology"/>
<dbReference type="CDD" id="cd06234">
    <property type="entry name" value="M14_PaCCP-like"/>
    <property type="match status" value="1"/>
</dbReference>
<dbReference type="InterPro" id="IPR040626">
    <property type="entry name" value="Pepdidase_M14_N"/>
</dbReference>
<dbReference type="PROSITE" id="PS52035">
    <property type="entry name" value="PEPTIDASE_M14"/>
    <property type="match status" value="1"/>
</dbReference>
<sequence length="378" mass="42417">MTHNIAIDTAFDAGNIEVKAVDGASARLAIRKDNQSEFKQWYYFRVSGAAGRELELKIEDLKDSAYPGGWPDYDSVVSEDREYWGRADSEYDADSGTLTIRYTPESNIAWFAYFAPYSMERHFDLVSEAALMDGVSHRVLGHTLDGRPIDCLEMGEGDKHVWLYARQHPGETQAEWWMEGALDVLTDMGDPVARTLREKCTLHVVPNMNPDGSFRGHLRTNACGANLNREWENPTAERSPEVLALRNAMDETGVFFAMDVHGDEAIPAAFLAGYEGIPGLTEEHYAGFTRYEQILDRRSVLFQTEKGYDKSKPGEANLSMSTTQVAHRFKATAMTLEMPYKDNFKSPDPEQGWSPENCEALARDCLGALVEWLEASDA</sequence>
<dbReference type="Proteomes" id="UP000603317">
    <property type="component" value="Unassembled WGS sequence"/>
</dbReference>
<dbReference type="InterPro" id="IPR000834">
    <property type="entry name" value="Peptidase_M14"/>
</dbReference>
<comment type="caution">
    <text evidence="4">The sequence shown here is derived from an EMBL/GenBank/DDBJ whole genome shotgun (WGS) entry which is preliminary data.</text>
</comment>
<dbReference type="Gene3D" id="2.60.40.3120">
    <property type="match status" value="1"/>
</dbReference>
<dbReference type="SUPFAM" id="SSF53187">
    <property type="entry name" value="Zn-dependent exopeptidases"/>
    <property type="match status" value="1"/>
</dbReference>
<feature type="domain" description="Peptidase M14" evidence="3">
    <location>
        <begin position="115"/>
        <end position="376"/>
    </location>
</feature>
<gene>
    <name evidence="4" type="ORF">GCM10010923_19230</name>
</gene>
<dbReference type="EMBL" id="BMID01000001">
    <property type="protein sequence ID" value="GGA09080.1"/>
    <property type="molecule type" value="Genomic_DNA"/>
</dbReference>
<comment type="cofactor">
    <cofactor evidence="1">
        <name>Zn(2+)</name>
        <dbReference type="ChEBI" id="CHEBI:29105"/>
    </cofactor>
</comment>
<evidence type="ECO:0000313" key="4">
    <source>
        <dbReference type="EMBL" id="GGA09080.1"/>
    </source>
</evidence>
<dbReference type="PANTHER" id="PTHR12756:SF11">
    <property type="entry name" value="CYTOSOLIC CARBOXYPEPTIDASE 1"/>
    <property type="match status" value="1"/>
</dbReference>
<dbReference type="Pfam" id="PF18027">
    <property type="entry name" value="Pepdidase_M14_N"/>
    <property type="match status" value="1"/>
</dbReference>
<accession>A0ABQ1FEJ0</accession>
<dbReference type="Gene3D" id="3.40.630.10">
    <property type="entry name" value="Zn peptidases"/>
    <property type="match status" value="1"/>
</dbReference>
<comment type="similarity">
    <text evidence="2">Belongs to the peptidase M14 family.</text>
</comment>